<evidence type="ECO:0000313" key="3">
    <source>
        <dbReference type="Proteomes" id="UP001141327"/>
    </source>
</evidence>
<sequence length="963" mass="101345">MSLSTPDPAFQQELLGVTTALNRLHSSSFASNGDPLLIRLHDFALLYPREFFTEIMARVTAQTGTHALFSRLIRSFHLDVLANADPSFPLDAPLLAQVFAAQIKRCVSELDDQDPAAKARKRHNFLQFLSATLRQDQASGENDAGLFPLPQTATVSQSLASTLLAHCLAPALQAVTLPAPPADLPAIEFLLHAVERVLGGSDCSPPSGALWDVAFPLVWVATRPYEEAPDRDGARWVPLADQAERLLERLAGTLGRPEDGGSSTGTDGASIGLRALKDAVQRSGGFALRVRAHALLRLAEPDLALPWPAIGEAGPSRRAALVWGRLALAVMLSPTAALCQEYLDKFGRSGSVATDRPLDPPPSLQCFIVGAIGQWLARGVTRTAMGHLLRHALPALIRRGLVRSPSLGDPAGSCAAPGWAYRQPARLHVPRPPPPSAAMGFTEDGEASGQQQTGPPRRGGGSRGRGQGRGRGRGRDESAGGSPDSKRKRSRASRRRQKKEQGNTAAPAPATSAHATSAPAASAPAVSPQAPMTGTMDDDDNVRPEGTSAPMATEDEGRPTDEPAASPAHTPGKLDSSAPTPTPNLPPLASPPPERTPVEEREVPEVDEVPDPDRPSGSVAPTPATAASPLHLHVAPPSPPIAAASSAQPPAASVQLPPDGPVAAAPPPVAHPPPPAVGLTPAPPPSRKRVEEHQFGCASLAIFVGCIRVAARLCGPRPDAPAMAGLLAAHCSALLKEEATEALEAAPSSAHDVSLEALRLHQLFFQCHACLALIRALSRALPMSPGGAAAGGPWPLEPLVGTALLLFDGLLRAQPQLVKSQEQHLPIMQRHLRLLKRLAATLAAANEGGQPTQSQSQTRGTPALEQQPPASPGFQSTQEWRAQQSLLPPQGAAVPSAESFFATGAFGLLEYLDLLGSMTRDLPEGAPAAAEMWDLTTVLVKRLGQRLRETAFFFVFDKGIEKK</sequence>
<evidence type="ECO:0000313" key="2">
    <source>
        <dbReference type="EMBL" id="KAJ4462934.1"/>
    </source>
</evidence>
<gene>
    <name evidence="2" type="ORF">PAPYR_154</name>
</gene>
<feature type="compositionally biased region" description="Low complexity" evidence="1">
    <location>
        <begin position="615"/>
        <end position="629"/>
    </location>
</feature>
<organism evidence="2 3">
    <name type="scientific">Paratrimastix pyriformis</name>
    <dbReference type="NCBI Taxonomy" id="342808"/>
    <lineage>
        <taxon>Eukaryota</taxon>
        <taxon>Metamonada</taxon>
        <taxon>Preaxostyla</taxon>
        <taxon>Paratrimastigidae</taxon>
        <taxon>Paratrimastix</taxon>
    </lineage>
</organism>
<feature type="compositionally biased region" description="Polar residues" evidence="1">
    <location>
        <begin position="849"/>
        <end position="860"/>
    </location>
</feature>
<feature type="compositionally biased region" description="Pro residues" evidence="1">
    <location>
        <begin position="658"/>
        <end position="685"/>
    </location>
</feature>
<feature type="compositionally biased region" description="Low complexity" evidence="1">
    <location>
        <begin position="504"/>
        <end position="531"/>
    </location>
</feature>
<accession>A0ABQ8UZY8</accession>
<evidence type="ECO:0000256" key="1">
    <source>
        <dbReference type="SAM" id="MobiDB-lite"/>
    </source>
</evidence>
<comment type="caution">
    <text evidence="2">The sequence shown here is derived from an EMBL/GenBank/DDBJ whole genome shotgun (WGS) entry which is preliminary data.</text>
</comment>
<feature type="region of interest" description="Disordered" evidence="1">
    <location>
        <begin position="846"/>
        <end position="880"/>
    </location>
</feature>
<feature type="compositionally biased region" description="Low complexity" evidence="1">
    <location>
        <begin position="641"/>
        <end position="657"/>
    </location>
</feature>
<feature type="region of interest" description="Disordered" evidence="1">
    <location>
        <begin position="425"/>
        <end position="690"/>
    </location>
</feature>
<dbReference type="Proteomes" id="UP001141327">
    <property type="component" value="Unassembled WGS sequence"/>
</dbReference>
<feature type="compositionally biased region" description="Basic residues" evidence="1">
    <location>
        <begin position="486"/>
        <end position="498"/>
    </location>
</feature>
<dbReference type="EMBL" id="JAPMOS010000001">
    <property type="protein sequence ID" value="KAJ4462934.1"/>
    <property type="molecule type" value="Genomic_DNA"/>
</dbReference>
<keyword evidence="3" id="KW-1185">Reference proteome</keyword>
<proteinExistence type="predicted"/>
<protein>
    <submittedName>
        <fullName evidence="2">Uncharacterized protein</fullName>
    </submittedName>
</protein>
<feature type="compositionally biased region" description="Pro residues" evidence="1">
    <location>
        <begin position="580"/>
        <end position="595"/>
    </location>
</feature>
<name>A0ABQ8UZY8_9EUKA</name>
<reference evidence="2" key="1">
    <citation type="journal article" date="2022" name="bioRxiv">
        <title>Genomics of Preaxostyla Flagellates Illuminates Evolutionary Transitions and the Path Towards Mitochondrial Loss.</title>
        <authorList>
            <person name="Novak L.V.F."/>
            <person name="Treitli S.C."/>
            <person name="Pyrih J."/>
            <person name="Halakuc P."/>
            <person name="Pipaliya S.V."/>
            <person name="Vacek V."/>
            <person name="Brzon O."/>
            <person name="Soukal P."/>
            <person name="Eme L."/>
            <person name="Dacks J.B."/>
            <person name="Karnkowska A."/>
            <person name="Elias M."/>
            <person name="Hampl V."/>
        </authorList>
    </citation>
    <scope>NUCLEOTIDE SEQUENCE</scope>
    <source>
        <strain evidence="2">RCP-MX</strain>
    </source>
</reference>